<evidence type="ECO:0000313" key="8">
    <source>
        <dbReference type="EMBL" id="MCX2976899.1"/>
    </source>
</evidence>
<sequence length="600" mass="66323">MSIRDVVATLTEAPTLLRISKEIKPRSPDSRDCFAARLESTVSRLPDNTAVIFEGRKLTWRELNASSNRIASSLVDRGIKHGDTVSLVMENRIEFLTVLIALNKLGAIAALINTNLSGQGLAHCITITDSRMCIFGEERLQPIEGVHDLPELAEIECWLFVSDRGEMQPPAWSERLDDTSGSDSNPAQTSRNTINDTALYIFTSGTTGLPKASIISNRRFLTASALSYLGGIQCTEEDCIYLCLPLYHGTGLFLGVGAAFATGASMFIRRKFSASRFIEETRTHNTTCFVYIGELCRYLMNIESRVDDHTCAVSKMMGNGLRPDVWHQFKSRFGIKRVAEFYGSSEGNVAFVNMLNKDCTVGTTTIPLALVGYDVEEDELQRNDAGNLIRVKDGDPGLLLGKITPSTVFEGYTSKDATEKKILRDVFEKGDTWFNTGDLMRTVDVGFAFGLKHYQFVDRVGDTFRWKSENVSTNEVGEIINAHAQIDFCNVYGVEIPKADGKAGMAALVLAEGESSLDIDAFSAHVKEHLPAYARPVFLRIQRELDTTGTFKMVKGELRKEGYDFSKVSDPIFVLKPRGDGYETLDADYAAIIRAGEAGF</sequence>
<gene>
    <name evidence="8" type="ORF">EYC82_05990</name>
</gene>
<comment type="caution">
    <text evidence="8">The sequence shown here is derived from an EMBL/GenBank/DDBJ whole genome shotgun (WGS) entry which is preliminary data.</text>
</comment>
<protein>
    <submittedName>
        <fullName evidence="8">Long-chain-acyl-CoA synthetase</fullName>
    </submittedName>
</protein>
<evidence type="ECO:0000256" key="1">
    <source>
        <dbReference type="ARBA" id="ARBA00006432"/>
    </source>
</evidence>
<feature type="domain" description="AMP-binding enzyme C-terminal" evidence="7">
    <location>
        <begin position="475"/>
        <end position="552"/>
    </location>
</feature>
<keyword evidence="9" id="KW-1185">Reference proteome</keyword>
<evidence type="ECO:0000313" key="9">
    <source>
        <dbReference type="Proteomes" id="UP001143304"/>
    </source>
</evidence>
<keyword evidence="4" id="KW-0067">ATP-binding</keyword>
<feature type="region of interest" description="Disordered" evidence="5">
    <location>
        <begin position="171"/>
        <end position="191"/>
    </location>
</feature>
<dbReference type="NCBIfam" id="NF006134">
    <property type="entry name" value="PRK08279.1"/>
    <property type="match status" value="1"/>
</dbReference>
<evidence type="ECO:0000259" key="7">
    <source>
        <dbReference type="Pfam" id="PF13193"/>
    </source>
</evidence>
<dbReference type="SUPFAM" id="SSF56801">
    <property type="entry name" value="Acetyl-CoA synthetase-like"/>
    <property type="match status" value="1"/>
</dbReference>
<proteinExistence type="inferred from homology"/>
<dbReference type="Pfam" id="PF13193">
    <property type="entry name" value="AMP-binding_C"/>
    <property type="match status" value="1"/>
</dbReference>
<dbReference type="InterPro" id="IPR045851">
    <property type="entry name" value="AMP-bd_C_sf"/>
</dbReference>
<feature type="compositionally biased region" description="Polar residues" evidence="5">
    <location>
        <begin position="179"/>
        <end position="191"/>
    </location>
</feature>
<evidence type="ECO:0000256" key="2">
    <source>
        <dbReference type="ARBA" id="ARBA00022598"/>
    </source>
</evidence>
<dbReference type="Pfam" id="PF00501">
    <property type="entry name" value="AMP-binding"/>
    <property type="match status" value="1"/>
</dbReference>
<keyword evidence="2" id="KW-0436">Ligase</keyword>
<dbReference type="InterPro" id="IPR020845">
    <property type="entry name" value="AMP-binding_CS"/>
</dbReference>
<dbReference type="InterPro" id="IPR000873">
    <property type="entry name" value="AMP-dep_synth/lig_dom"/>
</dbReference>
<dbReference type="InterPro" id="IPR042099">
    <property type="entry name" value="ANL_N_sf"/>
</dbReference>
<dbReference type="Gene3D" id="3.30.300.30">
    <property type="match status" value="1"/>
</dbReference>
<dbReference type="EMBL" id="SHNO01000001">
    <property type="protein sequence ID" value="MCX2976899.1"/>
    <property type="molecule type" value="Genomic_DNA"/>
</dbReference>
<keyword evidence="3" id="KW-0547">Nucleotide-binding</keyword>
<organism evidence="8 9">
    <name type="scientific">Candidatus Marimicrobium litorale</name>
    <dbReference type="NCBI Taxonomy" id="2518991"/>
    <lineage>
        <taxon>Bacteria</taxon>
        <taxon>Pseudomonadati</taxon>
        <taxon>Pseudomonadota</taxon>
        <taxon>Gammaproteobacteria</taxon>
        <taxon>Cellvibrionales</taxon>
        <taxon>Halieaceae</taxon>
        <taxon>Marimicrobium</taxon>
    </lineage>
</organism>
<reference evidence="8" key="1">
    <citation type="submission" date="2019-02" db="EMBL/GenBank/DDBJ databases">
        <authorList>
            <person name="Li S.-H."/>
        </authorList>
    </citation>
    <scope>NUCLEOTIDE SEQUENCE</scope>
    <source>
        <strain evidence="8">IMCC11814</strain>
    </source>
</reference>
<evidence type="ECO:0000256" key="3">
    <source>
        <dbReference type="ARBA" id="ARBA00022741"/>
    </source>
</evidence>
<feature type="domain" description="AMP-dependent synthetase/ligase" evidence="6">
    <location>
        <begin position="39"/>
        <end position="385"/>
    </location>
</feature>
<dbReference type="PROSITE" id="PS00455">
    <property type="entry name" value="AMP_BINDING"/>
    <property type="match status" value="1"/>
</dbReference>
<dbReference type="Proteomes" id="UP001143304">
    <property type="component" value="Unassembled WGS sequence"/>
</dbReference>
<dbReference type="InterPro" id="IPR025110">
    <property type="entry name" value="AMP-bd_C"/>
</dbReference>
<evidence type="ECO:0000256" key="4">
    <source>
        <dbReference type="ARBA" id="ARBA00022840"/>
    </source>
</evidence>
<dbReference type="PANTHER" id="PTHR43107:SF15">
    <property type="entry name" value="FATTY ACID TRANSPORT PROTEIN 3, ISOFORM A"/>
    <property type="match status" value="1"/>
</dbReference>
<evidence type="ECO:0000256" key="5">
    <source>
        <dbReference type="SAM" id="MobiDB-lite"/>
    </source>
</evidence>
<dbReference type="RefSeq" id="WP_279248640.1">
    <property type="nucleotide sequence ID" value="NZ_SHNO01000001.1"/>
</dbReference>
<name>A0ABT3T3Q8_9GAMM</name>
<accession>A0ABT3T3Q8</accession>
<dbReference type="Gene3D" id="3.40.50.12780">
    <property type="entry name" value="N-terminal domain of ligase-like"/>
    <property type="match status" value="1"/>
</dbReference>
<dbReference type="PANTHER" id="PTHR43107">
    <property type="entry name" value="LONG-CHAIN FATTY ACID TRANSPORT PROTEIN"/>
    <property type="match status" value="1"/>
</dbReference>
<evidence type="ECO:0000259" key="6">
    <source>
        <dbReference type="Pfam" id="PF00501"/>
    </source>
</evidence>
<comment type="similarity">
    <text evidence="1">Belongs to the ATP-dependent AMP-binding enzyme family.</text>
</comment>